<protein>
    <recommendedName>
        <fullName evidence="3">SIMPL domain-containing protein</fullName>
    </recommendedName>
</protein>
<dbReference type="RefSeq" id="WP_128795305.1">
    <property type="nucleotide sequence ID" value="NZ_CP034669.1"/>
</dbReference>
<dbReference type="Gene3D" id="3.30.70.2970">
    <property type="entry name" value="Protein of unknown function (DUF541), domain 2"/>
    <property type="match status" value="1"/>
</dbReference>
<dbReference type="Pfam" id="PF04402">
    <property type="entry name" value="SIMPL"/>
    <property type="match status" value="1"/>
</dbReference>
<dbReference type="AlphaFoldDB" id="A0A410RMD6"/>
<dbReference type="EMBL" id="CP034669">
    <property type="protein sequence ID" value="QAT83107.1"/>
    <property type="molecule type" value="Genomic_DNA"/>
</dbReference>
<evidence type="ECO:0008006" key="3">
    <source>
        <dbReference type="Google" id="ProtNLM"/>
    </source>
</evidence>
<reference evidence="1 2" key="1">
    <citation type="submission" date="2018-12" db="EMBL/GenBank/DDBJ databases">
        <title>Complete Genome Sequence of the Corallopyronin A producing Myxobacterium Corallococcus coralloides B035.</title>
        <authorList>
            <person name="Bouhired S.M."/>
            <person name="Rupp O."/>
            <person name="Blom J."/>
            <person name="Schaeberle T.F."/>
            <person name="Kehraus S."/>
            <person name="Schiefer A."/>
            <person name="Pfarr K."/>
            <person name="Goesmann A."/>
            <person name="Hoerauf A."/>
            <person name="Koenig G.M."/>
        </authorList>
    </citation>
    <scope>NUCLEOTIDE SEQUENCE [LARGE SCALE GENOMIC DNA]</scope>
    <source>
        <strain evidence="1 2">B035</strain>
    </source>
</reference>
<proteinExistence type="predicted"/>
<dbReference type="InterPro" id="IPR007497">
    <property type="entry name" value="SIMPL/DUF541"/>
</dbReference>
<evidence type="ECO:0000313" key="2">
    <source>
        <dbReference type="Proteomes" id="UP000288758"/>
    </source>
</evidence>
<gene>
    <name evidence="1" type="ORF">EJ065_1507</name>
</gene>
<evidence type="ECO:0000313" key="1">
    <source>
        <dbReference type="EMBL" id="QAT83107.1"/>
    </source>
</evidence>
<organism evidence="1 2">
    <name type="scientific">Corallococcus coralloides</name>
    <name type="common">Myxococcus coralloides</name>
    <dbReference type="NCBI Taxonomy" id="184914"/>
    <lineage>
        <taxon>Bacteria</taxon>
        <taxon>Pseudomonadati</taxon>
        <taxon>Myxococcota</taxon>
        <taxon>Myxococcia</taxon>
        <taxon>Myxococcales</taxon>
        <taxon>Cystobacterineae</taxon>
        <taxon>Myxococcaceae</taxon>
        <taxon>Corallococcus</taxon>
    </lineage>
</organism>
<name>A0A410RMD6_CORCK</name>
<accession>A0A410RMD6</accession>
<dbReference type="Gene3D" id="3.30.110.170">
    <property type="entry name" value="Protein of unknown function (DUF541), domain 1"/>
    <property type="match status" value="1"/>
</dbReference>
<dbReference type="Proteomes" id="UP000288758">
    <property type="component" value="Chromosome"/>
</dbReference>
<sequence>MPEQTGTETGIIAVEVSAEHDLEADHADAVVEVKASAFFTGAAAFTNAKELAALVRGLEELGVPRTAFSLQGVQAETNEGLLTRSSSATYTVLIRLEQLERVGDVLAACTTLKQATLRELRWGYSREPVAQQEWMEALAAESVKKARRVAAGLGVKLGALHRFAERPESPNYSLRRGDFLGSDDMAPRGSYGKGRVPLAITVTHRKRVQVMATAEFHTLPES</sequence>